<dbReference type="Gene3D" id="2.40.160.20">
    <property type="match status" value="1"/>
</dbReference>
<feature type="signal peptide" evidence="2">
    <location>
        <begin position="1"/>
        <end position="28"/>
    </location>
</feature>
<evidence type="ECO:0000256" key="1">
    <source>
        <dbReference type="ARBA" id="ARBA00022729"/>
    </source>
</evidence>
<proteinExistence type="predicted"/>
<evidence type="ECO:0000313" key="5">
    <source>
        <dbReference type="Proteomes" id="UP000252893"/>
    </source>
</evidence>
<feature type="chain" id="PRO_5016569554" evidence="2">
    <location>
        <begin position="29"/>
        <end position="238"/>
    </location>
</feature>
<dbReference type="InterPro" id="IPR027385">
    <property type="entry name" value="Beta-barrel_OMP"/>
</dbReference>
<evidence type="ECO:0000256" key="2">
    <source>
        <dbReference type="SAM" id="SignalP"/>
    </source>
</evidence>
<dbReference type="Proteomes" id="UP000252893">
    <property type="component" value="Unassembled WGS sequence"/>
</dbReference>
<evidence type="ECO:0000259" key="3">
    <source>
        <dbReference type="Pfam" id="PF13505"/>
    </source>
</evidence>
<name>A0A366DUZ9_9HYPH</name>
<keyword evidence="5" id="KW-1185">Reference proteome</keyword>
<dbReference type="SUPFAM" id="SSF56925">
    <property type="entry name" value="OMPA-like"/>
    <property type="match status" value="1"/>
</dbReference>
<protein>
    <submittedName>
        <fullName evidence="4">Opacity protein-like surface antigen</fullName>
    </submittedName>
</protein>
<dbReference type="AlphaFoldDB" id="A0A366DUZ9"/>
<reference evidence="4 5" key="1">
    <citation type="submission" date="2018-06" db="EMBL/GenBank/DDBJ databases">
        <title>Genomic Encyclopedia of Type Strains, Phase IV (KMG-IV): sequencing the most valuable type-strain genomes for metagenomic binning, comparative biology and taxonomic classification.</title>
        <authorList>
            <person name="Goeker M."/>
        </authorList>
    </citation>
    <scope>NUCLEOTIDE SEQUENCE [LARGE SCALE GENOMIC DNA]</scope>
    <source>
        <strain evidence="4 5">DSM 25619</strain>
    </source>
</reference>
<organism evidence="4 5">
    <name type="scientific">Pseudochrobactrum asaccharolyticum</name>
    <dbReference type="NCBI Taxonomy" id="354351"/>
    <lineage>
        <taxon>Bacteria</taxon>
        <taxon>Pseudomonadati</taxon>
        <taxon>Pseudomonadota</taxon>
        <taxon>Alphaproteobacteria</taxon>
        <taxon>Hyphomicrobiales</taxon>
        <taxon>Brucellaceae</taxon>
        <taxon>Pseudochrobactrum</taxon>
    </lineage>
</organism>
<comment type="caution">
    <text evidence="4">The sequence shown here is derived from an EMBL/GenBank/DDBJ whole genome shotgun (WGS) entry which is preliminary data.</text>
</comment>
<accession>A0A366DUZ9</accession>
<dbReference type="Pfam" id="PF13505">
    <property type="entry name" value="OMP_b-brl"/>
    <property type="match status" value="1"/>
</dbReference>
<dbReference type="EMBL" id="QNRH01000006">
    <property type="protein sequence ID" value="RBO93074.1"/>
    <property type="molecule type" value="Genomic_DNA"/>
</dbReference>
<dbReference type="OrthoDB" id="5643626at2"/>
<sequence>MRKSSFMSLQSAALTVAAFTFAGGMAQAADLDQVLYATPADQDVFKPVEIGSGWYLRGDIAYVPSSHAKLRLKGYDWLGTERGEVKATAAYSGGVGYQFTNNIRGDITAGYRKLKASGEPVEADVWEVMANAYYDIGNFSGVTPYVGAGLGMANVDYKVGYKIPGTNDDAFGGRNTTRLQWALMAGAAIDVTENIKFDLGYRYARISSGDAADAASFTFSDKGLESHQIRAGIRMTTW</sequence>
<evidence type="ECO:0000313" key="4">
    <source>
        <dbReference type="EMBL" id="RBO93074.1"/>
    </source>
</evidence>
<gene>
    <name evidence="4" type="ORF">DFR47_106156</name>
</gene>
<keyword evidence="1 2" id="KW-0732">Signal</keyword>
<feature type="domain" description="Outer membrane protein beta-barrel" evidence="3">
    <location>
        <begin position="50"/>
        <end position="220"/>
    </location>
</feature>
<dbReference type="InterPro" id="IPR011250">
    <property type="entry name" value="OMP/PagP_B-barrel"/>
</dbReference>